<feature type="transmembrane region" description="Helical" evidence="6">
    <location>
        <begin position="244"/>
        <end position="268"/>
    </location>
</feature>
<comment type="subcellular location">
    <subcellularLocation>
        <location evidence="1">Membrane</location>
        <topology evidence="1">Multi-pass membrane protein</topology>
    </subcellularLocation>
</comment>
<proteinExistence type="inferred from homology"/>
<feature type="transmembrane region" description="Helical" evidence="6">
    <location>
        <begin position="383"/>
        <end position="401"/>
    </location>
</feature>
<dbReference type="Gene3D" id="2.30.30.60">
    <property type="match status" value="1"/>
</dbReference>
<evidence type="ECO:0000256" key="1">
    <source>
        <dbReference type="ARBA" id="ARBA00004141"/>
    </source>
</evidence>
<feature type="domain" description="Mechanosensitive ion channel MscS" evidence="7">
    <location>
        <begin position="405"/>
        <end position="469"/>
    </location>
</feature>
<dbReference type="PANTHER" id="PTHR30566:SF5">
    <property type="entry name" value="MECHANOSENSITIVE ION CHANNEL PROTEIN 1, MITOCHONDRIAL-RELATED"/>
    <property type="match status" value="1"/>
</dbReference>
<dbReference type="InterPro" id="IPR011014">
    <property type="entry name" value="MscS_channel_TM-2"/>
</dbReference>
<comment type="similarity">
    <text evidence="2">Belongs to the MscS (TC 1.A.23) family.</text>
</comment>
<gene>
    <name evidence="8" type="ORF">SAMN02927923_03846</name>
</gene>
<dbReference type="Gene3D" id="1.10.287.1260">
    <property type="match status" value="1"/>
</dbReference>
<evidence type="ECO:0000259" key="7">
    <source>
        <dbReference type="Pfam" id="PF00924"/>
    </source>
</evidence>
<dbReference type="AlphaFoldDB" id="A0A1G5L1Q6"/>
<dbReference type="EMBL" id="FMVJ01000013">
    <property type="protein sequence ID" value="SCZ06787.1"/>
    <property type="molecule type" value="Genomic_DNA"/>
</dbReference>
<dbReference type="InterPro" id="IPR010920">
    <property type="entry name" value="LSM_dom_sf"/>
</dbReference>
<dbReference type="GO" id="GO:0016020">
    <property type="term" value="C:membrane"/>
    <property type="evidence" value="ECO:0007669"/>
    <property type="project" value="UniProtKB-SubCell"/>
</dbReference>
<evidence type="ECO:0000256" key="5">
    <source>
        <dbReference type="ARBA" id="ARBA00023136"/>
    </source>
</evidence>
<feature type="transmembrane region" description="Helical" evidence="6">
    <location>
        <begin position="358"/>
        <end position="377"/>
    </location>
</feature>
<keyword evidence="4 6" id="KW-1133">Transmembrane helix</keyword>
<evidence type="ECO:0000256" key="2">
    <source>
        <dbReference type="ARBA" id="ARBA00008017"/>
    </source>
</evidence>
<organism evidence="8 9">
    <name type="scientific">Microvirga guangxiensis</name>
    <dbReference type="NCBI Taxonomy" id="549386"/>
    <lineage>
        <taxon>Bacteria</taxon>
        <taxon>Pseudomonadati</taxon>
        <taxon>Pseudomonadota</taxon>
        <taxon>Alphaproteobacteria</taxon>
        <taxon>Hyphomicrobiales</taxon>
        <taxon>Methylobacteriaceae</taxon>
        <taxon>Microvirga</taxon>
    </lineage>
</organism>
<sequence>MITTSVRRLLRDAAIPFACILLIGLFITIQFLAKPLVLGNIGLLSSAETTSPRSTLEGFRANVTRASSLLIEAYRQNVSEPGFIPNAAVKEKVREADVLLARAARALDLRNVPPIELEHHRLEASLLLKEILDRLPLPDPVSIPGNEEVAKGAVPGWSIPGTEIRIVRISDGVQAGEYLFSSETVQRLDEFYRLIRDQPNADSSSEDIYDFFSQSPGYLLPPKWYNLIEALPGSLRTSVQGQAVWQWIALVLTLFVAILGTLGFRRLLQFGEPTSNTTGSLLASIVMPATVAVAALFVVYMADYQINLTGQVNNAVEEIGEATAYLAAMWGILRFSNAFAGELTLSRSESIDAHLARAAIRIAGIAIALTLLIYGASYLGIPLAGLLAGLGVGGLAVALAAKPTLENFIGGLILYADRPVRVGDLCRFGDLEGRVKEIGLRSTRIRGLDRSLITIPNATFVNMNIINLTNRDRMPYHRVVALNSSDSADIRREIEGLATFFAGHPKIEQDSLQIRLREGHEEKPKAEISALILTSKWEEFLQIQQDVDLMLRDAVVAGDKEHDAPAGRDHVFPLKEV</sequence>
<evidence type="ECO:0000313" key="8">
    <source>
        <dbReference type="EMBL" id="SCZ06787.1"/>
    </source>
</evidence>
<name>A0A1G5L1Q6_9HYPH</name>
<feature type="transmembrane region" description="Helical" evidence="6">
    <location>
        <begin position="280"/>
        <end position="302"/>
    </location>
</feature>
<dbReference type="PANTHER" id="PTHR30566">
    <property type="entry name" value="YNAI-RELATED MECHANOSENSITIVE ION CHANNEL"/>
    <property type="match status" value="1"/>
</dbReference>
<accession>A0A1G5L1Q6</accession>
<dbReference type="GO" id="GO:0008381">
    <property type="term" value="F:mechanosensitive monoatomic ion channel activity"/>
    <property type="evidence" value="ECO:0007669"/>
    <property type="project" value="UniProtKB-ARBA"/>
</dbReference>
<protein>
    <submittedName>
        <fullName evidence="8">MscS family membrane protein</fullName>
    </submittedName>
</protein>
<dbReference type="Proteomes" id="UP000199569">
    <property type="component" value="Unassembled WGS sequence"/>
</dbReference>
<dbReference type="InterPro" id="IPR006685">
    <property type="entry name" value="MscS_channel_2nd"/>
</dbReference>
<evidence type="ECO:0000313" key="9">
    <source>
        <dbReference type="Proteomes" id="UP000199569"/>
    </source>
</evidence>
<reference evidence="8 9" key="1">
    <citation type="submission" date="2016-10" db="EMBL/GenBank/DDBJ databases">
        <authorList>
            <person name="de Groot N.N."/>
        </authorList>
    </citation>
    <scope>NUCLEOTIDE SEQUENCE [LARGE SCALE GENOMIC DNA]</scope>
    <source>
        <strain evidence="8 9">CGMCC 1.7666</strain>
    </source>
</reference>
<evidence type="ECO:0000256" key="6">
    <source>
        <dbReference type="SAM" id="Phobius"/>
    </source>
</evidence>
<dbReference type="Pfam" id="PF00924">
    <property type="entry name" value="MS_channel_2nd"/>
    <property type="match status" value="1"/>
</dbReference>
<feature type="transmembrane region" description="Helical" evidence="6">
    <location>
        <begin position="12"/>
        <end position="33"/>
    </location>
</feature>
<dbReference type="InterPro" id="IPR023408">
    <property type="entry name" value="MscS_beta-dom_sf"/>
</dbReference>
<evidence type="ECO:0000256" key="3">
    <source>
        <dbReference type="ARBA" id="ARBA00022692"/>
    </source>
</evidence>
<dbReference type="STRING" id="549386.SAMN02927923_03846"/>
<dbReference type="SUPFAM" id="SSF50182">
    <property type="entry name" value="Sm-like ribonucleoproteins"/>
    <property type="match status" value="1"/>
</dbReference>
<keyword evidence="5 6" id="KW-0472">Membrane</keyword>
<keyword evidence="3 6" id="KW-0812">Transmembrane</keyword>
<dbReference type="SUPFAM" id="SSF82861">
    <property type="entry name" value="Mechanosensitive channel protein MscS (YggB), transmembrane region"/>
    <property type="match status" value="1"/>
</dbReference>
<evidence type="ECO:0000256" key="4">
    <source>
        <dbReference type="ARBA" id="ARBA00022989"/>
    </source>
</evidence>
<keyword evidence="9" id="KW-1185">Reference proteome</keyword>